<reference evidence="2" key="2">
    <citation type="journal article" date="2021" name="Genome Biol. Evol.">
        <title>Developing a high-quality reference genome for a parasitic bivalve with doubly uniparental inheritance (Bivalvia: Unionida).</title>
        <authorList>
            <person name="Smith C.H."/>
        </authorList>
    </citation>
    <scope>NUCLEOTIDE SEQUENCE</scope>
    <source>
        <strain evidence="2">CHS0354</strain>
        <tissue evidence="2">Mantle</tissue>
    </source>
</reference>
<dbReference type="AlphaFoldDB" id="A0AAE0RMK9"/>
<proteinExistence type="predicted"/>
<evidence type="ECO:0000256" key="1">
    <source>
        <dbReference type="SAM" id="MobiDB-lite"/>
    </source>
</evidence>
<sequence>MPSVDITQEEEKTFGLEINWGKTKKNLNDQPQNPPEQQKEPGDKIPESFAYLGSVLQGSAFLIKQKLANQRRDRSTQREDRTEPSFKWWSKPLRSSSSVRIYWSRNCIDSNTDPNTTILH</sequence>
<organism evidence="2 3">
    <name type="scientific">Potamilus streckersoni</name>
    <dbReference type="NCBI Taxonomy" id="2493646"/>
    <lineage>
        <taxon>Eukaryota</taxon>
        <taxon>Metazoa</taxon>
        <taxon>Spiralia</taxon>
        <taxon>Lophotrochozoa</taxon>
        <taxon>Mollusca</taxon>
        <taxon>Bivalvia</taxon>
        <taxon>Autobranchia</taxon>
        <taxon>Heteroconchia</taxon>
        <taxon>Palaeoheterodonta</taxon>
        <taxon>Unionida</taxon>
        <taxon>Unionoidea</taxon>
        <taxon>Unionidae</taxon>
        <taxon>Ambleminae</taxon>
        <taxon>Lampsilini</taxon>
        <taxon>Potamilus</taxon>
    </lineage>
</organism>
<reference evidence="2" key="1">
    <citation type="journal article" date="2021" name="Genome Biol. Evol.">
        <title>A High-Quality Reference Genome for a Parasitic Bivalve with Doubly Uniparental Inheritance (Bivalvia: Unionida).</title>
        <authorList>
            <person name="Smith C.H."/>
        </authorList>
    </citation>
    <scope>NUCLEOTIDE SEQUENCE</scope>
    <source>
        <strain evidence="2">CHS0354</strain>
    </source>
</reference>
<accession>A0AAE0RMK9</accession>
<name>A0AAE0RMK9_9BIVA</name>
<evidence type="ECO:0000313" key="2">
    <source>
        <dbReference type="EMBL" id="KAK3576308.1"/>
    </source>
</evidence>
<keyword evidence="3" id="KW-1185">Reference proteome</keyword>
<protein>
    <submittedName>
        <fullName evidence="2">Uncharacterized protein</fullName>
    </submittedName>
</protein>
<dbReference type="EMBL" id="JAEAOA010001979">
    <property type="protein sequence ID" value="KAK3576308.1"/>
    <property type="molecule type" value="Genomic_DNA"/>
</dbReference>
<dbReference type="Proteomes" id="UP001195483">
    <property type="component" value="Unassembled WGS sequence"/>
</dbReference>
<gene>
    <name evidence="2" type="ORF">CHS0354_033998</name>
</gene>
<reference evidence="2" key="3">
    <citation type="submission" date="2023-05" db="EMBL/GenBank/DDBJ databases">
        <authorList>
            <person name="Smith C.H."/>
        </authorList>
    </citation>
    <scope>NUCLEOTIDE SEQUENCE</scope>
    <source>
        <strain evidence="2">CHS0354</strain>
        <tissue evidence="2">Mantle</tissue>
    </source>
</reference>
<comment type="caution">
    <text evidence="2">The sequence shown here is derived from an EMBL/GenBank/DDBJ whole genome shotgun (WGS) entry which is preliminary data.</text>
</comment>
<feature type="region of interest" description="Disordered" evidence="1">
    <location>
        <begin position="1"/>
        <end position="45"/>
    </location>
</feature>
<evidence type="ECO:0000313" key="3">
    <source>
        <dbReference type="Proteomes" id="UP001195483"/>
    </source>
</evidence>